<evidence type="ECO:0000313" key="4">
    <source>
        <dbReference type="Proteomes" id="UP000217076"/>
    </source>
</evidence>
<evidence type="ECO:0000256" key="1">
    <source>
        <dbReference type="ARBA" id="ARBA00022612"/>
    </source>
</evidence>
<dbReference type="Pfam" id="PF17289">
    <property type="entry name" value="Terminase_6C"/>
    <property type="match status" value="1"/>
</dbReference>
<sequence>MSKTDPPAGAVHLGVDFIEFLYIWNALEGQATPAHQRRMARWLAARWRRRRRRGEGQALLMAFRNSGKSTVVGLFCAWLLLDNPSLRILVMAADHALAKKMVRNVKRIIERHPLTRHLKPPRRDQWAADQFTVARPRELRDPSMLAKGVGANVTGSRADIIVCDDVEVPNTCDTAPKRADLRQRLSELDYVLVPGGLSLYVGTPHTYNTIYAAEPCRDMGEAVPFLAGFARLEIPIEDAHHRPAWPERFPVERIAALRRRSGPNKFASQMMLKPMNIAEGRLDPEALRLYEAELDYSEAAGEVILRLDGRRLVSASCFWDPAFGARALDAKGAGDGSVIAIVFADEAGGYWLHRIAWLTHDPRHPVEPATQMCRQVAAFAADTLAPAVCVETNGLGRFLPGILRRELAAAGLACGVIEKASSTPKDQRIVEAFDAILAARALHVHRSVWGTPLVAEMREWRPGLGKGHDDGLDAVAACLLNEPVRLGRPTRPANAPWRGGWRRGPWNAPSGFEV</sequence>
<proteinExistence type="predicted"/>
<dbReference type="InterPro" id="IPR027417">
    <property type="entry name" value="P-loop_NTPase"/>
</dbReference>
<reference evidence="4" key="1">
    <citation type="submission" date="2016-10" db="EMBL/GenBank/DDBJ databases">
        <authorList>
            <person name="Varghese N."/>
            <person name="Submissions S."/>
        </authorList>
    </citation>
    <scope>NUCLEOTIDE SEQUENCE [LARGE SCALE GENOMIC DNA]</scope>
    <source>
        <strain evidence="4">930I</strain>
    </source>
</reference>
<dbReference type="Proteomes" id="UP000217076">
    <property type="component" value="Unassembled WGS sequence"/>
</dbReference>
<dbReference type="EMBL" id="FNCV01000001">
    <property type="protein sequence ID" value="SDG43331.1"/>
    <property type="molecule type" value="Genomic_DNA"/>
</dbReference>
<dbReference type="NCBIfam" id="NF033889">
    <property type="entry name" value="termin_lrg_T7"/>
    <property type="match status" value="1"/>
</dbReference>
<organism evidence="3 4">
    <name type="scientific">Roseospirillum parvum</name>
    <dbReference type="NCBI Taxonomy" id="83401"/>
    <lineage>
        <taxon>Bacteria</taxon>
        <taxon>Pseudomonadati</taxon>
        <taxon>Pseudomonadota</taxon>
        <taxon>Alphaproteobacteria</taxon>
        <taxon>Rhodospirillales</taxon>
        <taxon>Rhodospirillaceae</taxon>
        <taxon>Roseospirillum</taxon>
    </lineage>
</organism>
<dbReference type="InterPro" id="IPR047987">
    <property type="entry name" value="Gp19-like_virus"/>
</dbReference>
<gene>
    <name evidence="3" type="ORF">SAMN05421742_101232</name>
</gene>
<dbReference type="InterPro" id="IPR035421">
    <property type="entry name" value="Terminase_6C"/>
</dbReference>
<dbReference type="RefSeq" id="WP_176787509.1">
    <property type="nucleotide sequence ID" value="NZ_FNCV01000001.1"/>
</dbReference>
<accession>A0A1G7U7R4</accession>
<evidence type="ECO:0000259" key="2">
    <source>
        <dbReference type="Pfam" id="PF17289"/>
    </source>
</evidence>
<keyword evidence="4" id="KW-1185">Reference proteome</keyword>
<feature type="domain" description="Terminase large subunit gp17-like C-terminal" evidence="2">
    <location>
        <begin position="319"/>
        <end position="481"/>
    </location>
</feature>
<dbReference type="STRING" id="83401.SAMN05421742_101232"/>
<protein>
    <recommendedName>
        <fullName evidence="2">Terminase large subunit gp17-like C-terminal domain-containing protein</fullName>
    </recommendedName>
</protein>
<evidence type="ECO:0000313" key="3">
    <source>
        <dbReference type="EMBL" id="SDG43331.1"/>
    </source>
</evidence>
<dbReference type="Gene3D" id="3.40.50.300">
    <property type="entry name" value="P-loop containing nucleotide triphosphate hydrolases"/>
    <property type="match status" value="1"/>
</dbReference>
<name>A0A1G7U7R4_9PROT</name>
<keyword evidence="1" id="KW-1188">Viral release from host cell</keyword>
<dbReference type="AlphaFoldDB" id="A0A1G7U7R4"/>